<feature type="domain" description="Methylated-DNA-[protein]-cysteine S-methyltransferase DNA binding" evidence="9">
    <location>
        <begin position="84"/>
        <end position="162"/>
    </location>
</feature>
<dbReference type="EC" id="2.1.1.63" evidence="3"/>
<reference evidence="10" key="1">
    <citation type="submission" date="2014-05" db="EMBL/GenBank/DDBJ databases">
        <title>Key roles for freshwater Actinobacteria revealed by deep metagenomic sequencing.</title>
        <authorList>
            <person name="Ghai R."/>
            <person name="Mizuno C.M."/>
            <person name="Picazo A."/>
            <person name="Camacho A."/>
            <person name="Rodriguez-Valera F."/>
        </authorList>
    </citation>
    <scope>NUCLEOTIDE SEQUENCE</scope>
</reference>
<dbReference type="NCBIfam" id="TIGR00589">
    <property type="entry name" value="ogt"/>
    <property type="match status" value="1"/>
</dbReference>
<evidence type="ECO:0000256" key="1">
    <source>
        <dbReference type="ARBA" id="ARBA00001286"/>
    </source>
</evidence>
<dbReference type="GO" id="GO:0032259">
    <property type="term" value="P:methylation"/>
    <property type="evidence" value="ECO:0007669"/>
    <property type="project" value="UniProtKB-KW"/>
</dbReference>
<dbReference type="PROSITE" id="PS00374">
    <property type="entry name" value="MGMT"/>
    <property type="match status" value="1"/>
</dbReference>
<dbReference type="PANTHER" id="PTHR10815:SF13">
    <property type="entry name" value="METHYLATED-DNA--PROTEIN-CYSTEINE METHYLTRANSFERASE"/>
    <property type="match status" value="1"/>
</dbReference>
<proteinExistence type="inferred from homology"/>
<dbReference type="InterPro" id="IPR001497">
    <property type="entry name" value="MethylDNA_cys_MeTrfase_AS"/>
</dbReference>
<evidence type="ECO:0000256" key="2">
    <source>
        <dbReference type="ARBA" id="ARBA00008711"/>
    </source>
</evidence>
<dbReference type="GO" id="GO:0003908">
    <property type="term" value="F:methylated-DNA-[protein]-cysteine S-methyltransferase activity"/>
    <property type="evidence" value="ECO:0007669"/>
    <property type="project" value="UniProtKB-EC"/>
</dbReference>
<dbReference type="InterPro" id="IPR014048">
    <property type="entry name" value="MethylDNA_cys_MeTrfase_DNA-bd"/>
</dbReference>
<name>A0A094Q9A0_9ZZZZ</name>
<dbReference type="EMBL" id="JNSK01000001">
    <property type="protein sequence ID" value="KGA20815.1"/>
    <property type="molecule type" value="Genomic_DNA"/>
</dbReference>
<accession>A0A094Q9A0</accession>
<dbReference type="SUPFAM" id="SSF46767">
    <property type="entry name" value="Methylated DNA-protein cysteine methyltransferase, C-terminal domain"/>
    <property type="match status" value="1"/>
</dbReference>
<keyword evidence="6" id="KW-0227">DNA damage</keyword>
<dbReference type="CDD" id="cd06445">
    <property type="entry name" value="ATase"/>
    <property type="match status" value="1"/>
</dbReference>
<gene>
    <name evidence="10" type="ORF">GM50_0535</name>
</gene>
<comment type="catalytic activity">
    <reaction evidence="1">
        <text>a 4-O-methyl-thymidine in DNA + L-cysteinyl-[protein] = a thymidine in DNA + S-methyl-L-cysteinyl-[protein]</text>
        <dbReference type="Rhea" id="RHEA:53428"/>
        <dbReference type="Rhea" id="RHEA-COMP:10131"/>
        <dbReference type="Rhea" id="RHEA-COMP:10132"/>
        <dbReference type="Rhea" id="RHEA-COMP:13555"/>
        <dbReference type="Rhea" id="RHEA-COMP:13556"/>
        <dbReference type="ChEBI" id="CHEBI:29950"/>
        <dbReference type="ChEBI" id="CHEBI:82612"/>
        <dbReference type="ChEBI" id="CHEBI:137386"/>
        <dbReference type="ChEBI" id="CHEBI:137387"/>
        <dbReference type="EC" id="2.1.1.63"/>
    </reaction>
</comment>
<evidence type="ECO:0000259" key="9">
    <source>
        <dbReference type="Pfam" id="PF01035"/>
    </source>
</evidence>
<protein>
    <recommendedName>
        <fullName evidence="3">methylated-DNA--[protein]-cysteine S-methyltransferase</fullName>
        <ecNumber evidence="3">2.1.1.63</ecNumber>
    </recommendedName>
</protein>
<dbReference type="GO" id="GO:0006281">
    <property type="term" value="P:DNA repair"/>
    <property type="evidence" value="ECO:0007669"/>
    <property type="project" value="UniProtKB-KW"/>
</dbReference>
<sequence>MALQISSLKTPIGTLNLIADQEILLGANFSSIKALREGLDPIYQKSEVTTVGRIRVISTLLNDYFDGDLSAISAIKTSQPGGAFSQAAWKSMRRVRAGKVISYAELAEKSGNPRAVRAAGSACAKNAIVLVVPCHRIVKTGGALGNYAYGIDKKEWLLAHESLA</sequence>
<comment type="caution">
    <text evidence="10">The sequence shown here is derived from an EMBL/GenBank/DDBJ whole genome shotgun (WGS) entry which is preliminary data.</text>
</comment>
<dbReference type="PANTHER" id="PTHR10815">
    <property type="entry name" value="METHYLATED-DNA--PROTEIN-CYSTEINE METHYLTRANSFERASE"/>
    <property type="match status" value="1"/>
</dbReference>
<dbReference type="AlphaFoldDB" id="A0A094Q9A0"/>
<dbReference type="InterPro" id="IPR036217">
    <property type="entry name" value="MethylDNA_cys_MeTrfase_DNAb"/>
</dbReference>
<dbReference type="Pfam" id="PF01035">
    <property type="entry name" value="DNA_binding_1"/>
    <property type="match status" value="1"/>
</dbReference>
<keyword evidence="5" id="KW-0808">Transferase</keyword>
<dbReference type="InterPro" id="IPR036388">
    <property type="entry name" value="WH-like_DNA-bd_sf"/>
</dbReference>
<evidence type="ECO:0000256" key="6">
    <source>
        <dbReference type="ARBA" id="ARBA00022763"/>
    </source>
</evidence>
<evidence type="ECO:0000256" key="4">
    <source>
        <dbReference type="ARBA" id="ARBA00022603"/>
    </source>
</evidence>
<keyword evidence="7" id="KW-0234">DNA repair</keyword>
<comment type="catalytic activity">
    <reaction evidence="8">
        <text>a 6-O-methyl-2'-deoxyguanosine in DNA + L-cysteinyl-[protein] = S-methyl-L-cysteinyl-[protein] + a 2'-deoxyguanosine in DNA</text>
        <dbReference type="Rhea" id="RHEA:24000"/>
        <dbReference type="Rhea" id="RHEA-COMP:10131"/>
        <dbReference type="Rhea" id="RHEA-COMP:10132"/>
        <dbReference type="Rhea" id="RHEA-COMP:11367"/>
        <dbReference type="Rhea" id="RHEA-COMP:11368"/>
        <dbReference type="ChEBI" id="CHEBI:29950"/>
        <dbReference type="ChEBI" id="CHEBI:82612"/>
        <dbReference type="ChEBI" id="CHEBI:85445"/>
        <dbReference type="ChEBI" id="CHEBI:85448"/>
        <dbReference type="EC" id="2.1.1.63"/>
    </reaction>
</comment>
<organism evidence="10">
    <name type="scientific">freshwater metagenome</name>
    <dbReference type="NCBI Taxonomy" id="449393"/>
    <lineage>
        <taxon>unclassified sequences</taxon>
        <taxon>metagenomes</taxon>
        <taxon>ecological metagenomes</taxon>
    </lineage>
</organism>
<evidence type="ECO:0000256" key="7">
    <source>
        <dbReference type="ARBA" id="ARBA00023204"/>
    </source>
</evidence>
<keyword evidence="4" id="KW-0489">Methyltransferase</keyword>
<evidence type="ECO:0000256" key="8">
    <source>
        <dbReference type="ARBA" id="ARBA00049348"/>
    </source>
</evidence>
<dbReference type="Gene3D" id="1.10.10.10">
    <property type="entry name" value="Winged helix-like DNA-binding domain superfamily/Winged helix DNA-binding domain"/>
    <property type="match status" value="1"/>
</dbReference>
<evidence type="ECO:0000313" key="10">
    <source>
        <dbReference type="EMBL" id="KGA20815.1"/>
    </source>
</evidence>
<evidence type="ECO:0000256" key="3">
    <source>
        <dbReference type="ARBA" id="ARBA00011918"/>
    </source>
</evidence>
<dbReference type="FunFam" id="1.10.10.10:FF:000214">
    <property type="entry name" value="Methylated-DNA--protein-cysteine methyltransferase"/>
    <property type="match status" value="1"/>
</dbReference>
<evidence type="ECO:0000256" key="5">
    <source>
        <dbReference type="ARBA" id="ARBA00022679"/>
    </source>
</evidence>
<comment type="similarity">
    <text evidence="2">Belongs to the MGMT family.</text>
</comment>